<dbReference type="GO" id="GO:0006744">
    <property type="term" value="P:ubiquinone biosynthetic process"/>
    <property type="evidence" value="ECO:0007669"/>
    <property type="project" value="UniProtKB-UniPathway"/>
</dbReference>
<protein>
    <submittedName>
        <fullName evidence="10">2-octaprenyl-3-methyl-6-methoxy-1,4-benzoquinol hydroxylase</fullName>
    </submittedName>
</protein>
<evidence type="ECO:0000256" key="2">
    <source>
        <dbReference type="ARBA" id="ARBA00004749"/>
    </source>
</evidence>
<evidence type="ECO:0000256" key="4">
    <source>
        <dbReference type="ARBA" id="ARBA00022630"/>
    </source>
</evidence>
<feature type="domain" description="FAD-binding" evidence="9">
    <location>
        <begin position="9"/>
        <end position="342"/>
    </location>
</feature>
<evidence type="ECO:0000259" key="9">
    <source>
        <dbReference type="Pfam" id="PF01494"/>
    </source>
</evidence>
<dbReference type="EMBL" id="SMCR01000003">
    <property type="protein sequence ID" value="TCV97981.1"/>
    <property type="molecule type" value="Genomic_DNA"/>
</dbReference>
<sequence length="393" mass="43316">MNTENPSFDVVVSGGGMVGATAALALAQSGFSVLVLDHVMPAAPGAGAIPDLRVSAISCASVAMLRQVGAWQRVDRHFQVPYRRLETWEWPESLVSFDASALKLPELGFMIENNRLQQALWQAFDNCDNLELRCPATLETMQYDGGCWTLGLDNGDRVSSRLLIGADGARSKVRQQAGIGIDGWQYRQSCMLITVSTPLGQQDVTWQQFTPEGPRAFLPLYDNWASLVWYDSVEKIKRLQGMALPELEREVARTFPPRLGSIKAQAAGSFPLVRSHAQRYVGPGLALIGDAAHTINPLAGQGANLGFRDADALVEVLINARSRGEAWDSETVLKRYQHRRRADNLLMQSGMDFFYNTFSNRVPPVRLARNIGLMLAQRAGRLKTQALKYALGL</sequence>
<dbReference type="InterPro" id="IPR051205">
    <property type="entry name" value="UbiH/COQ6_monooxygenase"/>
</dbReference>
<dbReference type="RefSeq" id="WP_131864754.1">
    <property type="nucleotide sequence ID" value="NZ_SMCR01000003.1"/>
</dbReference>
<dbReference type="PRINTS" id="PR00420">
    <property type="entry name" value="RNGMNOXGNASE"/>
</dbReference>
<dbReference type="FunFam" id="3.50.50.60:FF:000021">
    <property type="entry name" value="Ubiquinone biosynthesis monooxygenase COQ6"/>
    <property type="match status" value="1"/>
</dbReference>
<dbReference type="GO" id="GO:0008682">
    <property type="term" value="F:3-demethoxyubiquinol 3-hydroxylase activity"/>
    <property type="evidence" value="ECO:0007669"/>
    <property type="project" value="TreeGrafter"/>
</dbReference>
<evidence type="ECO:0000313" key="10">
    <source>
        <dbReference type="EMBL" id="TCV97981.1"/>
    </source>
</evidence>
<comment type="subunit">
    <text evidence="8">Component of the Ubi complex metabolon, which regroups five ubiquinone biosynthesis proteins (UbiE, UbiF, UbiG, UbiH and UbiI) and two accessory factors (UbiK and the lipid-binding protein UbiJ).</text>
</comment>
<comment type="similarity">
    <text evidence="3">Belongs to the UbiH/COQ6 family.</text>
</comment>
<dbReference type="NCBIfam" id="TIGR01988">
    <property type="entry name" value="Ubi-OHases"/>
    <property type="match status" value="1"/>
</dbReference>
<accession>A0A4R3YYX6</accession>
<dbReference type="InterPro" id="IPR036188">
    <property type="entry name" value="FAD/NAD-bd_sf"/>
</dbReference>
<organism evidence="10 11">
    <name type="scientific">Biostraticola tofi</name>
    <dbReference type="NCBI Taxonomy" id="466109"/>
    <lineage>
        <taxon>Bacteria</taxon>
        <taxon>Pseudomonadati</taxon>
        <taxon>Pseudomonadota</taxon>
        <taxon>Gammaproteobacteria</taxon>
        <taxon>Enterobacterales</taxon>
        <taxon>Bruguierivoracaceae</taxon>
        <taxon>Biostraticola</taxon>
    </lineage>
</organism>
<comment type="caution">
    <text evidence="10">The sequence shown here is derived from an EMBL/GenBank/DDBJ whole genome shotgun (WGS) entry which is preliminary data.</text>
</comment>
<dbReference type="GO" id="GO:0110142">
    <property type="term" value="C:ubiquinone biosynthesis complex"/>
    <property type="evidence" value="ECO:0007669"/>
    <property type="project" value="UniProtKB-ARBA"/>
</dbReference>
<dbReference type="PANTHER" id="PTHR43876">
    <property type="entry name" value="UBIQUINONE BIOSYNTHESIS MONOOXYGENASE COQ6, MITOCHONDRIAL"/>
    <property type="match status" value="1"/>
</dbReference>
<keyword evidence="6" id="KW-0560">Oxidoreductase</keyword>
<reference evidence="10 11" key="1">
    <citation type="submission" date="2019-03" db="EMBL/GenBank/DDBJ databases">
        <title>Genomic Encyclopedia of Type Strains, Phase IV (KMG-IV): sequencing the most valuable type-strain genomes for metagenomic binning, comparative biology and taxonomic classification.</title>
        <authorList>
            <person name="Goeker M."/>
        </authorList>
    </citation>
    <scope>NUCLEOTIDE SEQUENCE [LARGE SCALE GENOMIC DNA]</scope>
    <source>
        <strain evidence="10 11">DSM 19580</strain>
    </source>
</reference>
<keyword evidence="4" id="KW-0285">Flavoprotein</keyword>
<dbReference type="SUPFAM" id="SSF51905">
    <property type="entry name" value="FAD/NAD(P)-binding domain"/>
    <property type="match status" value="1"/>
</dbReference>
<dbReference type="Proteomes" id="UP000295719">
    <property type="component" value="Unassembled WGS sequence"/>
</dbReference>
<keyword evidence="5" id="KW-0274">FAD</keyword>
<evidence type="ECO:0000256" key="1">
    <source>
        <dbReference type="ARBA" id="ARBA00001974"/>
    </source>
</evidence>
<evidence type="ECO:0000313" key="11">
    <source>
        <dbReference type="Proteomes" id="UP000295719"/>
    </source>
</evidence>
<dbReference type="Gene3D" id="3.50.50.60">
    <property type="entry name" value="FAD/NAD(P)-binding domain"/>
    <property type="match status" value="2"/>
</dbReference>
<dbReference type="GO" id="GO:0071949">
    <property type="term" value="F:FAD binding"/>
    <property type="evidence" value="ECO:0007669"/>
    <property type="project" value="InterPro"/>
</dbReference>
<dbReference type="PANTHER" id="PTHR43876:SF10">
    <property type="entry name" value="3-DEMETHOXYUBIQUINOL 3-HYDROXYLASE"/>
    <property type="match status" value="1"/>
</dbReference>
<evidence type="ECO:0000256" key="3">
    <source>
        <dbReference type="ARBA" id="ARBA00005349"/>
    </source>
</evidence>
<evidence type="ECO:0000256" key="8">
    <source>
        <dbReference type="ARBA" id="ARBA00065734"/>
    </source>
</evidence>
<keyword evidence="11" id="KW-1185">Reference proteome</keyword>
<evidence type="ECO:0000256" key="6">
    <source>
        <dbReference type="ARBA" id="ARBA00023002"/>
    </source>
</evidence>
<dbReference type="NCBIfam" id="NF005951">
    <property type="entry name" value="PRK08020.1"/>
    <property type="match status" value="1"/>
</dbReference>
<name>A0A4R3YYX6_9GAMM</name>
<dbReference type="OrthoDB" id="9769565at2"/>
<dbReference type="AlphaFoldDB" id="A0A4R3YYX6"/>
<gene>
    <name evidence="10" type="ORF">EDC52_10357</name>
</gene>
<dbReference type="UniPathway" id="UPA00232"/>
<comment type="pathway">
    <text evidence="2">Cofactor biosynthesis; ubiquinone biosynthesis.</text>
</comment>
<dbReference type="InterPro" id="IPR010971">
    <property type="entry name" value="UbiH/COQ6"/>
</dbReference>
<comment type="cofactor">
    <cofactor evidence="1">
        <name>FAD</name>
        <dbReference type="ChEBI" id="CHEBI:57692"/>
    </cofactor>
</comment>
<evidence type="ECO:0000256" key="5">
    <source>
        <dbReference type="ARBA" id="ARBA00022827"/>
    </source>
</evidence>
<proteinExistence type="inferred from homology"/>
<keyword evidence="7" id="KW-0503">Monooxygenase</keyword>
<dbReference type="Pfam" id="PF01494">
    <property type="entry name" value="FAD_binding_3"/>
    <property type="match status" value="1"/>
</dbReference>
<dbReference type="InterPro" id="IPR002938">
    <property type="entry name" value="FAD-bd"/>
</dbReference>
<evidence type="ECO:0000256" key="7">
    <source>
        <dbReference type="ARBA" id="ARBA00023033"/>
    </source>
</evidence>